<dbReference type="Gene3D" id="2.60.40.3440">
    <property type="match status" value="1"/>
</dbReference>
<feature type="non-terminal residue" evidence="3">
    <location>
        <position position="1"/>
    </location>
</feature>
<gene>
    <name evidence="3" type="ORF">LCGC14_2457560</name>
</gene>
<comment type="caution">
    <text evidence="3">The sequence shown here is derived from an EMBL/GenBank/DDBJ whole genome shotgun (WGS) entry which is preliminary data.</text>
</comment>
<feature type="region of interest" description="Disordered" evidence="1">
    <location>
        <begin position="441"/>
        <end position="465"/>
    </location>
</feature>
<reference evidence="3" key="1">
    <citation type="journal article" date="2015" name="Nature">
        <title>Complex archaea that bridge the gap between prokaryotes and eukaryotes.</title>
        <authorList>
            <person name="Spang A."/>
            <person name="Saw J.H."/>
            <person name="Jorgensen S.L."/>
            <person name="Zaremba-Niedzwiedzka K."/>
            <person name="Martijn J."/>
            <person name="Lind A.E."/>
            <person name="van Eijk R."/>
            <person name="Schleper C."/>
            <person name="Guy L."/>
            <person name="Ettema T.J."/>
        </authorList>
    </citation>
    <scope>NUCLEOTIDE SEQUENCE</scope>
</reference>
<name>A0A0F9E860_9ZZZZ</name>
<evidence type="ECO:0000259" key="2">
    <source>
        <dbReference type="Pfam" id="PF17892"/>
    </source>
</evidence>
<organism evidence="3">
    <name type="scientific">marine sediment metagenome</name>
    <dbReference type="NCBI Taxonomy" id="412755"/>
    <lineage>
        <taxon>unclassified sequences</taxon>
        <taxon>metagenomes</taxon>
        <taxon>ecological metagenomes</taxon>
    </lineage>
</organism>
<accession>A0A0F9E860</accession>
<dbReference type="InterPro" id="IPR041690">
    <property type="entry name" value="Cadherin_5"/>
</dbReference>
<feature type="domain" description="Cadherin-like" evidence="2">
    <location>
        <begin position="348"/>
        <end position="440"/>
    </location>
</feature>
<evidence type="ECO:0000313" key="3">
    <source>
        <dbReference type="EMBL" id="KKL20228.1"/>
    </source>
</evidence>
<sequence length="465" mass="46409">DVSGCYLSAGVGDLVGLDELPHGRYLIGVGVAAVALPERFDAVAEATGQYRVKVFAVGLGGEYVLTVDGNTPAGPTGGESALVGAFDDAGSMAEGIFASAAQAASASQSATGAAAGSLAQFEPLVPSMPLATFSTNIGSIGVSLTPASYEFQVQPGQVLSAVVRPTDGRAVMGLELVGIGAATSAGPGLQAVLSASPAGFEGMCQVRVTSNRPTDFELVIYLNATLEALDSADATELDLDAARVLVGSAWYAVVADSDPIITVDEYALPLHIGLVEVSPTPLAGADAGDIRVDLIAPDGMTVLANSTDDGLGGQRIAIGAIPPGPGQYNLRITGRTHGQYVLTVVAANDAPVAVNDFEATDEDIPLVFVATALAANDTDVNGDVLTVTALTPTADTHGTVTLLGGTGTYTPDANYYGPASFNYTISDGINQATAKVTVTVSAGDSSGGGGSTGGGGKGGGKGRNK</sequence>
<feature type="compositionally biased region" description="Gly residues" evidence="1">
    <location>
        <begin position="445"/>
        <end position="459"/>
    </location>
</feature>
<dbReference type="AlphaFoldDB" id="A0A0F9E860"/>
<proteinExistence type="predicted"/>
<dbReference type="Pfam" id="PF17892">
    <property type="entry name" value="Cadherin_5"/>
    <property type="match status" value="1"/>
</dbReference>
<protein>
    <recommendedName>
        <fullName evidence="2">Cadherin-like domain-containing protein</fullName>
    </recommendedName>
</protein>
<dbReference type="EMBL" id="LAZR01038179">
    <property type="protein sequence ID" value="KKL20228.1"/>
    <property type="molecule type" value="Genomic_DNA"/>
</dbReference>
<evidence type="ECO:0000256" key="1">
    <source>
        <dbReference type="SAM" id="MobiDB-lite"/>
    </source>
</evidence>